<organism evidence="2 3">
    <name type="scientific">Limosa lapponica baueri</name>
    <dbReference type="NCBI Taxonomy" id="1758121"/>
    <lineage>
        <taxon>Eukaryota</taxon>
        <taxon>Metazoa</taxon>
        <taxon>Chordata</taxon>
        <taxon>Craniata</taxon>
        <taxon>Vertebrata</taxon>
        <taxon>Euteleostomi</taxon>
        <taxon>Archelosauria</taxon>
        <taxon>Archosauria</taxon>
        <taxon>Dinosauria</taxon>
        <taxon>Saurischia</taxon>
        <taxon>Theropoda</taxon>
        <taxon>Coelurosauria</taxon>
        <taxon>Aves</taxon>
        <taxon>Neognathae</taxon>
        <taxon>Neoaves</taxon>
        <taxon>Charadriiformes</taxon>
        <taxon>Scolopacidae</taxon>
        <taxon>Limosa</taxon>
    </lineage>
</organism>
<evidence type="ECO:0000256" key="1">
    <source>
        <dbReference type="SAM" id="Phobius"/>
    </source>
</evidence>
<dbReference type="EMBL" id="KZ526475">
    <property type="protein sequence ID" value="PKU27512.1"/>
    <property type="molecule type" value="Genomic_DNA"/>
</dbReference>
<keyword evidence="1" id="KW-0812">Transmembrane</keyword>
<feature type="transmembrane region" description="Helical" evidence="1">
    <location>
        <begin position="13"/>
        <end position="36"/>
    </location>
</feature>
<reference evidence="3" key="2">
    <citation type="submission" date="2017-12" db="EMBL/GenBank/DDBJ databases">
        <title>Genome sequence of the Bar-tailed Godwit (Limosa lapponica baueri).</title>
        <authorList>
            <person name="Lima N.C.B."/>
            <person name="Parody-Merino A.M."/>
            <person name="Battley P.F."/>
            <person name="Fidler A.E."/>
            <person name="Prosdocimi F."/>
        </authorList>
    </citation>
    <scope>NUCLEOTIDE SEQUENCE [LARGE SCALE GENOMIC DNA]</scope>
</reference>
<sequence>MVVCGLACWRCRWLLPLLLGLAIIMGIIALAGRGWLESESAPYVQQASLWESCTRTPNALNWNCESLMDYGRVSYAELEPGR</sequence>
<dbReference type="Proteomes" id="UP000233556">
    <property type="component" value="Unassembled WGS sequence"/>
</dbReference>
<keyword evidence="1" id="KW-0472">Membrane</keyword>
<keyword evidence="3" id="KW-1185">Reference proteome</keyword>
<evidence type="ECO:0000313" key="3">
    <source>
        <dbReference type="Proteomes" id="UP000233556"/>
    </source>
</evidence>
<evidence type="ECO:0000313" key="2">
    <source>
        <dbReference type="EMBL" id="PKU27512.1"/>
    </source>
</evidence>
<dbReference type="OrthoDB" id="9391674at2759"/>
<keyword evidence="1" id="KW-1133">Transmembrane helix</keyword>
<accession>A0A2I0T161</accession>
<reference evidence="3" key="1">
    <citation type="submission" date="2017-11" db="EMBL/GenBank/DDBJ databases">
        <authorList>
            <person name="Lima N.C."/>
            <person name="Parody-Merino A.M."/>
            <person name="Battley P.F."/>
            <person name="Fidler A.E."/>
            <person name="Prosdocimi F."/>
        </authorList>
    </citation>
    <scope>NUCLEOTIDE SEQUENCE [LARGE SCALE GENOMIC DNA]</scope>
</reference>
<proteinExistence type="predicted"/>
<gene>
    <name evidence="2" type="ORF">llap_22184</name>
</gene>
<dbReference type="AlphaFoldDB" id="A0A2I0T161"/>
<protein>
    <submittedName>
        <fullName evidence="2">p53 apoptosis effector related to pmp-22-like</fullName>
    </submittedName>
</protein>
<name>A0A2I0T161_LIMLA</name>